<protein>
    <submittedName>
        <fullName evidence="3">Uncharacterized protein</fullName>
    </submittedName>
</protein>
<reference evidence="3 4" key="1">
    <citation type="journal article" date="2023" name="G3 (Bethesda)">
        <title>A chromosome-level genome assembly of Zasmidium syzygii isolated from banana leaves.</title>
        <authorList>
            <person name="van Westerhoven A.C."/>
            <person name="Mehrabi R."/>
            <person name="Talebi R."/>
            <person name="Steentjes M.B.F."/>
            <person name="Corcolon B."/>
            <person name="Chong P.A."/>
            <person name="Kema G.H.J."/>
            <person name="Seidl M.F."/>
        </authorList>
    </citation>
    <scope>NUCLEOTIDE SEQUENCE [LARGE SCALE GENOMIC DNA]</scope>
    <source>
        <strain evidence="3 4">P124</strain>
    </source>
</reference>
<feature type="transmembrane region" description="Helical" evidence="2">
    <location>
        <begin position="29"/>
        <end position="49"/>
    </location>
</feature>
<keyword evidence="2" id="KW-0812">Transmembrane</keyword>
<dbReference type="EMBL" id="JAXOVC010000003">
    <property type="protein sequence ID" value="KAK4504486.1"/>
    <property type="molecule type" value="Genomic_DNA"/>
</dbReference>
<feature type="transmembrane region" description="Helical" evidence="2">
    <location>
        <begin position="7"/>
        <end position="23"/>
    </location>
</feature>
<evidence type="ECO:0000313" key="4">
    <source>
        <dbReference type="Proteomes" id="UP001305779"/>
    </source>
</evidence>
<gene>
    <name evidence="3" type="ORF">PRZ48_005402</name>
</gene>
<feature type="region of interest" description="Disordered" evidence="1">
    <location>
        <begin position="62"/>
        <end position="82"/>
    </location>
</feature>
<organism evidence="3 4">
    <name type="scientific">Zasmidium cellare</name>
    <name type="common">Wine cellar mold</name>
    <name type="synonym">Racodium cellare</name>
    <dbReference type="NCBI Taxonomy" id="395010"/>
    <lineage>
        <taxon>Eukaryota</taxon>
        <taxon>Fungi</taxon>
        <taxon>Dikarya</taxon>
        <taxon>Ascomycota</taxon>
        <taxon>Pezizomycotina</taxon>
        <taxon>Dothideomycetes</taxon>
        <taxon>Dothideomycetidae</taxon>
        <taxon>Mycosphaerellales</taxon>
        <taxon>Mycosphaerellaceae</taxon>
        <taxon>Zasmidium</taxon>
    </lineage>
</organism>
<evidence type="ECO:0000256" key="2">
    <source>
        <dbReference type="SAM" id="Phobius"/>
    </source>
</evidence>
<comment type="caution">
    <text evidence="3">The sequence shown here is derived from an EMBL/GenBank/DDBJ whole genome shotgun (WGS) entry which is preliminary data.</text>
</comment>
<dbReference type="Proteomes" id="UP001305779">
    <property type="component" value="Unassembled WGS sequence"/>
</dbReference>
<keyword evidence="4" id="KW-1185">Reference proteome</keyword>
<dbReference type="PANTHER" id="PTHR28112">
    <property type="entry name" value="SRP-INDEPENDENT TARGETING PROTEIN 3"/>
    <property type="match status" value="1"/>
</dbReference>
<keyword evidence="2" id="KW-1133">Transmembrane helix</keyword>
<evidence type="ECO:0000256" key="1">
    <source>
        <dbReference type="SAM" id="MobiDB-lite"/>
    </source>
</evidence>
<name>A0ABR0ETR4_ZASCE</name>
<dbReference type="InterPro" id="IPR012098">
    <property type="entry name" value="SND3_fun"/>
</dbReference>
<proteinExistence type="predicted"/>
<sequence length="177" mass="19495">MNSQIQNILIMVSAILASTQIPLKDPSVLAARTIYISINLAVLAILAYVRLRIAQVKDTTIIPSKPSEPNSKTPSPSQPSTVQTHDLHHLHILIKSQLTSMAIVALMHLYFKLPTPLLIQSILPVKNALESHVVKVYVLGRPAVGELGRPWEERRGLMEGVRGLFGKGVKESEKKSQ</sequence>
<evidence type="ECO:0000313" key="3">
    <source>
        <dbReference type="EMBL" id="KAK4504486.1"/>
    </source>
</evidence>
<dbReference type="Pfam" id="PF10032">
    <property type="entry name" value="Pho88"/>
    <property type="match status" value="1"/>
</dbReference>
<dbReference type="PANTHER" id="PTHR28112:SF1">
    <property type="entry name" value="SRP-INDEPENDENT TARGETING PROTEIN 3"/>
    <property type="match status" value="1"/>
</dbReference>
<accession>A0ABR0ETR4</accession>
<keyword evidence="2" id="KW-0472">Membrane</keyword>